<gene>
    <name evidence="1" type="ORF">NKI33_15650</name>
</gene>
<sequence>MAIVVLPLSGVIGDAMFIAAAPMSFQENGFRQRSHVLIQAEAQTSSKAWQNLTELREIDRTVRLRHP</sequence>
<reference evidence="1 2" key="1">
    <citation type="journal article" date="2024" name="Proc. Natl. Acad. Sci. U.S.A.">
        <title>The evolutionary genomics of adaptation to stress in wild rhizobium bacteria.</title>
        <authorList>
            <person name="Kehlet-Delgado H."/>
            <person name="Montoya A.P."/>
            <person name="Jensen K.T."/>
            <person name="Wendlandt C.E."/>
            <person name="Dexheimer C."/>
            <person name="Roberts M."/>
            <person name="Torres Martinez L."/>
            <person name="Friesen M.L."/>
            <person name="Griffitts J.S."/>
            <person name="Porter S.S."/>
        </authorList>
    </citation>
    <scope>NUCLEOTIDE SEQUENCE [LARGE SCALE GENOMIC DNA]</scope>
    <source>
        <strain evidence="1 2">M0729</strain>
    </source>
</reference>
<proteinExistence type="predicted"/>
<dbReference type="RefSeq" id="WP_287273105.1">
    <property type="nucleotide sequence ID" value="NZ_JAMYMY010000023.1"/>
</dbReference>
<name>A0ABV1YGY1_9HYPH</name>
<organism evidence="1 2">
    <name type="scientific">Mesorhizobium opportunistum</name>
    <dbReference type="NCBI Taxonomy" id="593909"/>
    <lineage>
        <taxon>Bacteria</taxon>
        <taxon>Pseudomonadati</taxon>
        <taxon>Pseudomonadota</taxon>
        <taxon>Alphaproteobacteria</taxon>
        <taxon>Hyphomicrobiales</taxon>
        <taxon>Phyllobacteriaceae</taxon>
        <taxon>Mesorhizobium</taxon>
    </lineage>
</organism>
<comment type="caution">
    <text evidence="1">The sequence shown here is derived from an EMBL/GenBank/DDBJ whole genome shotgun (WGS) entry which is preliminary data.</text>
</comment>
<evidence type="ECO:0000313" key="1">
    <source>
        <dbReference type="EMBL" id="MER8934400.1"/>
    </source>
</evidence>
<dbReference type="EMBL" id="JAMYPJ010000020">
    <property type="protein sequence ID" value="MER8934400.1"/>
    <property type="molecule type" value="Genomic_DNA"/>
</dbReference>
<keyword evidence="2" id="KW-1185">Reference proteome</keyword>
<protein>
    <submittedName>
        <fullName evidence="1">Uncharacterized protein</fullName>
    </submittedName>
</protein>
<dbReference type="Proteomes" id="UP001464387">
    <property type="component" value="Unassembled WGS sequence"/>
</dbReference>
<accession>A0ABV1YGY1</accession>
<evidence type="ECO:0000313" key="2">
    <source>
        <dbReference type="Proteomes" id="UP001464387"/>
    </source>
</evidence>